<feature type="chain" id="PRO_5045596828" evidence="1">
    <location>
        <begin position="24"/>
        <end position="209"/>
    </location>
</feature>
<proteinExistence type="predicted"/>
<dbReference type="EMBL" id="JACWEZ010000012">
    <property type="protein sequence ID" value="MBD1224035.1"/>
    <property type="molecule type" value="Genomic_DNA"/>
</dbReference>
<reference evidence="2 3" key="1">
    <citation type="submission" date="2020-09" db="EMBL/GenBank/DDBJ databases">
        <title>Draft Genome Sequences of Oil-Oxidizing Bacteria Halomonas titanicae, Marinobacter lutaoensis, and Virgibacillus halodenitrificans Isolated from Highly Saline Environments.</title>
        <authorList>
            <person name="Grouzdev D.S."/>
            <person name="Sokolova D.S."/>
            <person name="Semenova E.M."/>
            <person name="Borzenkov I.A."/>
            <person name="Bidzhieva S.K."/>
            <person name="Poltaraus A.B."/>
            <person name="Nazina T.N."/>
        </authorList>
    </citation>
    <scope>NUCLEOTIDE SEQUENCE [LARGE SCALE GENOMIC DNA]</scope>
    <source>
        <strain evidence="2 3">VKM B-3472D</strain>
    </source>
</reference>
<evidence type="ECO:0000313" key="3">
    <source>
        <dbReference type="Proteomes" id="UP000621631"/>
    </source>
</evidence>
<keyword evidence="3" id="KW-1185">Reference proteome</keyword>
<sequence>MKFVYIMLLILTLAAVNGCNSNGADTNQPQNGTLIEEHPFGLGIKGDGEFYRYKSLNDIGTYKTGPINVNLERVEVVRGSFNYDHSEVYSIAANETLDVINFHIEFELNRKTDDFTFNQEHIHLLTDNGEEIKQPNELLSSVMHASVLKFPKDNSERNLRQFSFRMKESNAEEIEKATVIIDPPVNKNGEPLGEKIEIEVDFSKNQSEQ</sequence>
<comment type="caution">
    <text evidence="2">The sequence shown here is derived from an EMBL/GenBank/DDBJ whole genome shotgun (WGS) entry which is preliminary data.</text>
</comment>
<evidence type="ECO:0000313" key="2">
    <source>
        <dbReference type="EMBL" id="MBD1224035.1"/>
    </source>
</evidence>
<organism evidence="2 3">
    <name type="scientific">Virgibacillus halodenitrificans</name>
    <name type="common">Bacillus halodenitrificans</name>
    <dbReference type="NCBI Taxonomy" id="1482"/>
    <lineage>
        <taxon>Bacteria</taxon>
        <taxon>Bacillati</taxon>
        <taxon>Bacillota</taxon>
        <taxon>Bacilli</taxon>
        <taxon>Bacillales</taxon>
        <taxon>Bacillaceae</taxon>
        <taxon>Virgibacillus</taxon>
    </lineage>
</organism>
<accession>A0ABR7VQ49</accession>
<dbReference type="Proteomes" id="UP000621631">
    <property type="component" value="Unassembled WGS sequence"/>
</dbReference>
<evidence type="ECO:0000256" key="1">
    <source>
        <dbReference type="SAM" id="SignalP"/>
    </source>
</evidence>
<feature type="signal peptide" evidence="1">
    <location>
        <begin position="1"/>
        <end position="23"/>
    </location>
</feature>
<protein>
    <submittedName>
        <fullName evidence="2">Uncharacterized protein</fullName>
    </submittedName>
</protein>
<keyword evidence="1" id="KW-0732">Signal</keyword>
<gene>
    <name evidence="2" type="ORF">IC602_15615</name>
</gene>
<name>A0ABR7VQ49_VIRHA</name>